<reference evidence="4" key="1">
    <citation type="submission" date="2007-10" db="EMBL/GenBank/DDBJ databases">
        <authorList>
            <person name="Fulton L."/>
            <person name="Clifton S."/>
            <person name="Fulton B."/>
            <person name="Xu J."/>
            <person name="Minx P."/>
            <person name="Pepin K.H."/>
            <person name="Johnson M."/>
            <person name="Thiruvilangam P."/>
            <person name="Bhonagiri V."/>
            <person name="Nash W.E."/>
            <person name="Mardis E.R."/>
            <person name="Wilson R.K."/>
        </authorList>
    </citation>
    <scope>NUCLEOTIDE SEQUENCE [LARGE SCALE GENOMIC DNA]</scope>
    <source>
        <strain evidence="4">DSM 15702</strain>
    </source>
</reference>
<feature type="domain" description="Stage III sporulation protein AA AAA+ ATPase" evidence="3">
    <location>
        <begin position="37"/>
        <end position="282"/>
    </location>
</feature>
<evidence type="ECO:0000256" key="2">
    <source>
        <dbReference type="ARBA" id="ARBA00022840"/>
    </source>
</evidence>
<dbReference type="Gene3D" id="3.40.50.300">
    <property type="entry name" value="P-loop containing nucleotide triphosphate hydrolases"/>
    <property type="match status" value="1"/>
</dbReference>
<evidence type="ECO:0000313" key="4">
    <source>
        <dbReference type="EMBL" id="EDS00767.1"/>
    </source>
</evidence>
<accession>B0MNQ5</accession>
<sequence>MKKMIESKTCEYDTAIRCAVRIFPGLASVPNAIRQTAEEIRIRSGYPIIIRTGMQNHITQITPDSEMLAECISAICQNSLHTYEKDIANGFITLYGGHRAGLCGTAVYGNGGLQTVKNFSSINIRIARQHYGAARDLLPLFESKCRSRGLLIVGRALSGKTTILRDLCRCIGGMFRVSLIDERQEIAAVYNGKPCLDVGLMTDVFSGYGKSDGIIRAVRCMSPDYIVTDELGADAESIRQAVNSGSGLIMTAHADSIEEAYRNEGIRTVIDSGAIQHIALVQSHRITAVKQLITAEANAVCTI</sequence>
<comment type="caution">
    <text evidence="4">The sequence shown here is derived from an EMBL/GenBank/DDBJ whole genome shotgun (WGS) entry which is preliminary data.</text>
</comment>
<dbReference type="AlphaFoldDB" id="B0MNQ5"/>
<evidence type="ECO:0000259" key="3">
    <source>
        <dbReference type="Pfam" id="PF19568"/>
    </source>
</evidence>
<dbReference type="PANTHER" id="PTHR20953:SF3">
    <property type="entry name" value="P-LOOP CONTAINING NUCLEOSIDE TRIPHOSPHATE HYDROLASES SUPERFAMILY PROTEIN"/>
    <property type="match status" value="1"/>
</dbReference>
<dbReference type="EMBL" id="ABCA03000046">
    <property type="protein sequence ID" value="EDS00767.1"/>
    <property type="molecule type" value="Genomic_DNA"/>
</dbReference>
<dbReference type="InterPro" id="IPR027417">
    <property type="entry name" value="P-loop_NTPase"/>
</dbReference>
<dbReference type="InterPro" id="IPR045735">
    <property type="entry name" value="Spore_III_AA_AAA+_ATPase"/>
</dbReference>
<dbReference type="SUPFAM" id="SSF52540">
    <property type="entry name" value="P-loop containing nucleoside triphosphate hydrolases"/>
    <property type="match status" value="1"/>
</dbReference>
<name>B0MNQ5_9FIRM</name>
<evidence type="ECO:0000256" key="1">
    <source>
        <dbReference type="ARBA" id="ARBA00022741"/>
    </source>
</evidence>
<keyword evidence="5" id="KW-1185">Reference proteome</keyword>
<dbReference type="Pfam" id="PF19568">
    <property type="entry name" value="Spore_III_AA"/>
    <property type="match status" value="1"/>
</dbReference>
<keyword evidence="1" id="KW-0547">Nucleotide-binding</keyword>
<organism evidence="4 5">
    <name type="scientific">[Eubacterium] siraeum DSM 15702</name>
    <dbReference type="NCBI Taxonomy" id="428128"/>
    <lineage>
        <taxon>Bacteria</taxon>
        <taxon>Bacillati</taxon>
        <taxon>Bacillota</taxon>
        <taxon>Clostridia</taxon>
        <taxon>Eubacteriales</taxon>
        <taxon>Oscillospiraceae</taxon>
        <taxon>Oscillospiraceae incertae sedis</taxon>
    </lineage>
</organism>
<evidence type="ECO:0000313" key="5">
    <source>
        <dbReference type="Proteomes" id="UP000005326"/>
    </source>
</evidence>
<proteinExistence type="predicted"/>
<keyword evidence="2" id="KW-0067">ATP-binding</keyword>
<protein>
    <submittedName>
        <fullName evidence="4">Stage III sporulation protein AA</fullName>
    </submittedName>
</protein>
<dbReference type="GO" id="GO:0005524">
    <property type="term" value="F:ATP binding"/>
    <property type="evidence" value="ECO:0007669"/>
    <property type="project" value="UniProtKB-KW"/>
</dbReference>
<dbReference type="Proteomes" id="UP000005326">
    <property type="component" value="Unassembled WGS sequence"/>
</dbReference>
<dbReference type="PANTHER" id="PTHR20953">
    <property type="entry name" value="KINASE-RELATED"/>
    <property type="match status" value="1"/>
</dbReference>
<gene>
    <name evidence="4" type="ORF">EUBSIR_01462</name>
</gene>
<reference evidence="4" key="2">
    <citation type="submission" date="2014-06" db="EMBL/GenBank/DDBJ databases">
        <title>Draft genome sequence of Eubacterium siraeum (DSM 15702).</title>
        <authorList>
            <person name="Sudarsanam P."/>
            <person name="Ley R."/>
            <person name="Guruge J."/>
            <person name="Turnbaugh P.J."/>
            <person name="Mahowald M."/>
            <person name="Liep D."/>
            <person name="Gordon J."/>
        </authorList>
    </citation>
    <scope>NUCLEOTIDE SEQUENCE</scope>
    <source>
        <strain evidence="4">DSM 15702</strain>
    </source>
</reference>